<gene>
    <name evidence="8" type="ORF">BKE38_10825</name>
</gene>
<dbReference type="Pfam" id="PF00908">
    <property type="entry name" value="dTDP_sugar_isom"/>
    <property type="match status" value="1"/>
</dbReference>
<name>A0A1V2H4W9_9PROT</name>
<comment type="similarity">
    <text evidence="7">Belongs to the dTDP-4-dehydrorhamnose 3,5-epimerase family.</text>
</comment>
<feature type="site" description="Participates in a stacking interaction with the thymidine ring of dTDP-4-oxo-6-deoxyglucose" evidence="6">
    <location>
        <position position="131"/>
    </location>
</feature>
<feature type="active site" description="Proton acceptor" evidence="5">
    <location>
        <position position="55"/>
    </location>
</feature>
<dbReference type="EMBL" id="MLCO01000089">
    <property type="protein sequence ID" value="ONG54065.1"/>
    <property type="molecule type" value="Genomic_DNA"/>
</dbReference>
<evidence type="ECO:0000256" key="6">
    <source>
        <dbReference type="PIRSR" id="PIRSR600888-3"/>
    </source>
</evidence>
<evidence type="ECO:0000256" key="3">
    <source>
        <dbReference type="ARBA" id="ARBA00012098"/>
    </source>
</evidence>
<feature type="active site" description="Proton donor" evidence="5">
    <location>
        <position position="125"/>
    </location>
</feature>
<dbReference type="GO" id="GO:0005829">
    <property type="term" value="C:cytosol"/>
    <property type="evidence" value="ECO:0007669"/>
    <property type="project" value="TreeGrafter"/>
</dbReference>
<evidence type="ECO:0000256" key="7">
    <source>
        <dbReference type="RuleBase" id="RU364069"/>
    </source>
</evidence>
<dbReference type="InterPro" id="IPR000888">
    <property type="entry name" value="RmlC-like"/>
</dbReference>
<evidence type="ECO:0000256" key="5">
    <source>
        <dbReference type="PIRSR" id="PIRSR600888-1"/>
    </source>
</evidence>
<dbReference type="GO" id="GO:0000271">
    <property type="term" value="P:polysaccharide biosynthetic process"/>
    <property type="evidence" value="ECO:0007669"/>
    <property type="project" value="TreeGrafter"/>
</dbReference>
<dbReference type="UniPathway" id="UPA00124"/>
<dbReference type="PANTHER" id="PTHR21047:SF2">
    <property type="entry name" value="THYMIDINE DIPHOSPHO-4-KETO-RHAMNOSE 3,5-EPIMERASE"/>
    <property type="match status" value="1"/>
</dbReference>
<comment type="catalytic activity">
    <reaction evidence="1 7">
        <text>dTDP-4-dehydro-6-deoxy-alpha-D-glucose = dTDP-4-dehydro-beta-L-rhamnose</text>
        <dbReference type="Rhea" id="RHEA:16969"/>
        <dbReference type="ChEBI" id="CHEBI:57649"/>
        <dbReference type="ChEBI" id="CHEBI:62830"/>
        <dbReference type="EC" id="5.1.3.13"/>
    </reaction>
</comment>
<comment type="subunit">
    <text evidence="7">Homodimer.</text>
</comment>
<reference evidence="8 9" key="1">
    <citation type="submission" date="2016-10" db="EMBL/GenBank/DDBJ databases">
        <title>Draft Genome sequence of Roseomonas sp. strain M3.</title>
        <authorList>
            <person name="Subhash Y."/>
            <person name="Lee S."/>
        </authorList>
    </citation>
    <scope>NUCLEOTIDE SEQUENCE [LARGE SCALE GENOMIC DNA]</scope>
    <source>
        <strain evidence="8 9">M3</strain>
    </source>
</reference>
<dbReference type="PANTHER" id="PTHR21047">
    <property type="entry name" value="DTDP-6-DEOXY-D-GLUCOSE-3,5 EPIMERASE"/>
    <property type="match status" value="1"/>
</dbReference>
<dbReference type="EC" id="5.1.3.13" evidence="3 7"/>
<evidence type="ECO:0000256" key="4">
    <source>
        <dbReference type="ARBA" id="ARBA00019595"/>
    </source>
</evidence>
<dbReference type="GO" id="GO:0008830">
    <property type="term" value="F:dTDP-4-dehydrorhamnose 3,5-epimerase activity"/>
    <property type="evidence" value="ECO:0007669"/>
    <property type="project" value="UniProtKB-UniRule"/>
</dbReference>
<dbReference type="CDD" id="cd00438">
    <property type="entry name" value="cupin_RmlC"/>
    <property type="match status" value="1"/>
</dbReference>
<evidence type="ECO:0000256" key="1">
    <source>
        <dbReference type="ARBA" id="ARBA00001298"/>
    </source>
</evidence>
<sequence>MDGPILVETRRFGDARGAFSETYSARDFAACGLTTEFVQDNFSISQPAGTLRGLHFQSQPEPQAKLVRVLSGRVLDVAVDLRRASPTYGQYVAVELSAEAGNQLYVPVGFAHGFCTLEPDCAVAYKVSGYYAPASDKGLAWDDPDVGIRWTLPAGGPVLSDKDSRQPRLRDLPDYF</sequence>
<organism evidence="8 9">
    <name type="scientific">Teichococcus deserti</name>
    <dbReference type="NCBI Taxonomy" id="1817963"/>
    <lineage>
        <taxon>Bacteria</taxon>
        <taxon>Pseudomonadati</taxon>
        <taxon>Pseudomonadota</taxon>
        <taxon>Alphaproteobacteria</taxon>
        <taxon>Acetobacterales</taxon>
        <taxon>Roseomonadaceae</taxon>
        <taxon>Roseomonas</taxon>
    </lineage>
</organism>
<dbReference type="SUPFAM" id="SSF51182">
    <property type="entry name" value="RmlC-like cupins"/>
    <property type="match status" value="1"/>
</dbReference>
<evidence type="ECO:0000313" key="8">
    <source>
        <dbReference type="EMBL" id="ONG54065.1"/>
    </source>
</evidence>
<keyword evidence="7" id="KW-0413">Isomerase</keyword>
<evidence type="ECO:0000256" key="2">
    <source>
        <dbReference type="ARBA" id="ARBA00001997"/>
    </source>
</evidence>
<evidence type="ECO:0000313" key="9">
    <source>
        <dbReference type="Proteomes" id="UP000188879"/>
    </source>
</evidence>
<comment type="function">
    <text evidence="2 7">Catalyzes the epimerization of the C3' and C5'positions of dTDP-6-deoxy-D-xylo-4-hexulose, forming dTDP-6-deoxy-L-lyxo-4-hexulose.</text>
</comment>
<dbReference type="GO" id="GO:0019305">
    <property type="term" value="P:dTDP-rhamnose biosynthetic process"/>
    <property type="evidence" value="ECO:0007669"/>
    <property type="project" value="UniProtKB-UniRule"/>
</dbReference>
<dbReference type="Gene3D" id="2.60.120.10">
    <property type="entry name" value="Jelly Rolls"/>
    <property type="match status" value="1"/>
</dbReference>
<accession>A0A1V2H4W9</accession>
<protein>
    <recommendedName>
        <fullName evidence="4 7">dTDP-4-dehydrorhamnose 3,5-epimerase</fullName>
        <ecNumber evidence="3 7">5.1.3.13</ecNumber>
    </recommendedName>
    <alternativeName>
        <fullName evidence="7">Thymidine diphospho-4-keto-rhamnose 3,5-epimerase</fullName>
    </alternativeName>
</protein>
<comment type="pathway">
    <text evidence="7">Carbohydrate biosynthesis; dTDP-L-rhamnose biosynthesis.</text>
</comment>
<dbReference type="Proteomes" id="UP000188879">
    <property type="component" value="Unassembled WGS sequence"/>
</dbReference>
<proteinExistence type="inferred from homology"/>
<dbReference type="AlphaFoldDB" id="A0A1V2H4W9"/>
<dbReference type="NCBIfam" id="TIGR01221">
    <property type="entry name" value="rmlC"/>
    <property type="match status" value="1"/>
</dbReference>
<dbReference type="InterPro" id="IPR011051">
    <property type="entry name" value="RmlC_Cupin_sf"/>
</dbReference>
<dbReference type="InterPro" id="IPR014710">
    <property type="entry name" value="RmlC-like_jellyroll"/>
</dbReference>
<keyword evidence="9" id="KW-1185">Reference proteome</keyword>
<comment type="caution">
    <text evidence="8">The sequence shown here is derived from an EMBL/GenBank/DDBJ whole genome shotgun (WGS) entry which is preliminary data.</text>
</comment>
<dbReference type="OrthoDB" id="9800680at2"/>